<dbReference type="SUPFAM" id="SSF49464">
    <property type="entry name" value="Carboxypeptidase regulatory domain-like"/>
    <property type="match status" value="1"/>
</dbReference>
<dbReference type="Pfam" id="PF07715">
    <property type="entry name" value="Plug"/>
    <property type="match status" value="1"/>
</dbReference>
<reference evidence="3" key="1">
    <citation type="submission" date="2019-01" db="EMBL/GenBank/DDBJ databases">
        <title>Cytophagaceae bacterium strain CAR-16.</title>
        <authorList>
            <person name="Chen W.-M."/>
        </authorList>
    </citation>
    <scope>NUCLEOTIDE SEQUENCE [LARGE SCALE GENOMIC DNA]</scope>
    <source>
        <strain evidence="3">LLJ-11</strain>
    </source>
</reference>
<dbReference type="EMBL" id="SBKO01000002">
    <property type="protein sequence ID" value="RXR19102.1"/>
    <property type="molecule type" value="Genomic_DNA"/>
</dbReference>
<sequence length="717" mass="80857">MKTILKIIVLFSALHSFGQTKISGKVIDTKGKPLFGVNVFIEGTYDGVTSNESGDFTFETTEKGAKILTASALNYQEIKMPITIEENLPIVIKMRAEINVLDAVVISAGSFKAGDNSKSASLKALDIVTTAGSVGDIVGALKTLPGAQVAGESGRLLVRGGESDETQTYIDGIRVAQPYGATANNLPTRGRFSPFLFNGMTFSTGGYSAEFGDALSSVLLMNSISEPDQDKTDYSFMSVGLGVGRTKKWEKSSLSFNTTYINLQPYQWLVPQKVDWNKAYQGISGETVYRRKFTNGLLKIYGAFDYSIFDLNQEDINVVDKVRISNKNNNFYFNSSYKGKFGSGWTLQTGLSLGLNYVTMGIDKDALKNDEVASHLKLKLDKKISNKIKMSFGSDYFRTNFDENYTPYLDKSVASEYQSNIVTFFAESDFLFSQKFATKVGVRTMYNDLLQKSVIEPRVSLAFKSSQNGQFSLAYGDFHQAPKQEYLKYFKAFDFEKAQHYILNYTYSIHKRTLRTELYYKDYDNLVKFDSAFPVFNSNYNNNGFGYAKGLDVFWRDNKTIKNVDYWLSYSYIDSKRDYRNYSAEATPSFIAKHTISLVGKYWINDLKSQVSLTNTFASGRPYNNPNEIQFMNGKTKNYNDLSVAWSYLVSQQKILFFSVSNVLGRNNVFGYQYANSPDLAGQYQRQAIAQPAKRFFFVGFFWTISSDKKANQLDNL</sequence>
<dbReference type="SUPFAM" id="SSF56935">
    <property type="entry name" value="Porins"/>
    <property type="match status" value="1"/>
</dbReference>
<organism evidence="2 3">
    <name type="scientific">Flavobacterium amnicola</name>
    <dbReference type="NCBI Taxonomy" id="2506422"/>
    <lineage>
        <taxon>Bacteria</taxon>
        <taxon>Pseudomonadati</taxon>
        <taxon>Bacteroidota</taxon>
        <taxon>Flavobacteriia</taxon>
        <taxon>Flavobacteriales</taxon>
        <taxon>Flavobacteriaceae</taxon>
        <taxon>Flavobacterium</taxon>
    </lineage>
</organism>
<accession>A0A4Q1K3G3</accession>
<dbReference type="RefSeq" id="WP_129435560.1">
    <property type="nucleotide sequence ID" value="NZ_SBKO01000002.1"/>
</dbReference>
<dbReference type="Pfam" id="PF13715">
    <property type="entry name" value="CarbopepD_reg_2"/>
    <property type="match status" value="1"/>
</dbReference>
<proteinExistence type="predicted"/>
<keyword evidence="3" id="KW-1185">Reference proteome</keyword>
<evidence type="ECO:0000313" key="2">
    <source>
        <dbReference type="EMBL" id="RXR19102.1"/>
    </source>
</evidence>
<dbReference type="Proteomes" id="UP000290283">
    <property type="component" value="Unassembled WGS sequence"/>
</dbReference>
<evidence type="ECO:0000259" key="1">
    <source>
        <dbReference type="Pfam" id="PF07715"/>
    </source>
</evidence>
<dbReference type="InterPro" id="IPR012910">
    <property type="entry name" value="Plug_dom"/>
</dbReference>
<name>A0A4Q1K3G3_9FLAO</name>
<dbReference type="OrthoDB" id="1075473at2"/>
<feature type="domain" description="TonB-dependent receptor plug" evidence="1">
    <location>
        <begin position="134"/>
        <end position="213"/>
    </location>
</feature>
<evidence type="ECO:0000313" key="3">
    <source>
        <dbReference type="Proteomes" id="UP000290283"/>
    </source>
</evidence>
<gene>
    <name evidence="2" type="ORF">EQG63_06565</name>
</gene>
<dbReference type="Gene3D" id="2.170.130.10">
    <property type="entry name" value="TonB-dependent receptor, plug domain"/>
    <property type="match status" value="1"/>
</dbReference>
<dbReference type="AlphaFoldDB" id="A0A4Q1K3G3"/>
<dbReference type="InterPro" id="IPR008969">
    <property type="entry name" value="CarboxyPept-like_regulatory"/>
</dbReference>
<comment type="caution">
    <text evidence="2">The sequence shown here is derived from an EMBL/GenBank/DDBJ whole genome shotgun (WGS) entry which is preliminary data.</text>
</comment>
<dbReference type="Gene3D" id="2.60.40.1120">
    <property type="entry name" value="Carboxypeptidase-like, regulatory domain"/>
    <property type="match status" value="1"/>
</dbReference>
<dbReference type="InterPro" id="IPR037066">
    <property type="entry name" value="Plug_dom_sf"/>
</dbReference>
<protein>
    <submittedName>
        <fullName evidence="2">TonB-dependent receptor</fullName>
    </submittedName>
</protein>
<keyword evidence="2" id="KW-0675">Receptor</keyword>